<organism evidence="1 2">
    <name type="scientific">Daedalea quercina L-15889</name>
    <dbReference type="NCBI Taxonomy" id="1314783"/>
    <lineage>
        <taxon>Eukaryota</taxon>
        <taxon>Fungi</taxon>
        <taxon>Dikarya</taxon>
        <taxon>Basidiomycota</taxon>
        <taxon>Agaricomycotina</taxon>
        <taxon>Agaricomycetes</taxon>
        <taxon>Polyporales</taxon>
        <taxon>Fomitopsis</taxon>
    </lineage>
</organism>
<dbReference type="Proteomes" id="UP000076727">
    <property type="component" value="Unassembled WGS sequence"/>
</dbReference>
<name>A0A165TGJ8_9APHY</name>
<evidence type="ECO:0000313" key="2">
    <source>
        <dbReference type="Proteomes" id="UP000076727"/>
    </source>
</evidence>
<keyword evidence="2" id="KW-1185">Reference proteome</keyword>
<sequence length="69" mass="7906">MKTHSFQITQIVAQRQLDSARMQWSRLPSIICSPQVTFVSSLEPTNHNEIRRVMRRHGPRTPSDDSTSG</sequence>
<gene>
    <name evidence="1" type="ORF">DAEQUDRAFT_722018</name>
</gene>
<proteinExistence type="predicted"/>
<reference evidence="1 2" key="1">
    <citation type="journal article" date="2016" name="Mol. Biol. Evol.">
        <title>Comparative Genomics of Early-Diverging Mushroom-Forming Fungi Provides Insights into the Origins of Lignocellulose Decay Capabilities.</title>
        <authorList>
            <person name="Nagy L.G."/>
            <person name="Riley R."/>
            <person name="Tritt A."/>
            <person name="Adam C."/>
            <person name="Daum C."/>
            <person name="Floudas D."/>
            <person name="Sun H."/>
            <person name="Yadav J.S."/>
            <person name="Pangilinan J."/>
            <person name="Larsson K.H."/>
            <person name="Matsuura K."/>
            <person name="Barry K."/>
            <person name="Labutti K."/>
            <person name="Kuo R."/>
            <person name="Ohm R.A."/>
            <person name="Bhattacharya S.S."/>
            <person name="Shirouzu T."/>
            <person name="Yoshinaga Y."/>
            <person name="Martin F.M."/>
            <person name="Grigoriev I.V."/>
            <person name="Hibbett D.S."/>
        </authorList>
    </citation>
    <scope>NUCLEOTIDE SEQUENCE [LARGE SCALE GENOMIC DNA]</scope>
    <source>
        <strain evidence="1 2">L-15889</strain>
    </source>
</reference>
<dbReference type="EMBL" id="KV429037">
    <property type="protein sequence ID" value="KZT73407.1"/>
    <property type="molecule type" value="Genomic_DNA"/>
</dbReference>
<protein>
    <submittedName>
        <fullName evidence="1">Uncharacterized protein</fullName>
    </submittedName>
</protein>
<evidence type="ECO:0000313" key="1">
    <source>
        <dbReference type="EMBL" id="KZT73407.1"/>
    </source>
</evidence>
<accession>A0A165TGJ8</accession>
<dbReference type="AlphaFoldDB" id="A0A165TGJ8"/>